<dbReference type="InterPro" id="IPR035919">
    <property type="entry name" value="EAL_sf"/>
</dbReference>
<dbReference type="InterPro" id="IPR001610">
    <property type="entry name" value="PAC"/>
</dbReference>
<dbReference type="Proteomes" id="UP001060164">
    <property type="component" value="Chromosome"/>
</dbReference>
<evidence type="ECO:0000259" key="1">
    <source>
        <dbReference type="PROSITE" id="PS50883"/>
    </source>
</evidence>
<dbReference type="CDD" id="cd01949">
    <property type="entry name" value="GGDEF"/>
    <property type="match status" value="1"/>
</dbReference>
<evidence type="ECO:0000313" key="4">
    <source>
        <dbReference type="Proteomes" id="UP001060164"/>
    </source>
</evidence>
<keyword evidence="4" id="KW-1185">Reference proteome</keyword>
<dbReference type="InterPro" id="IPR001633">
    <property type="entry name" value="EAL_dom"/>
</dbReference>
<dbReference type="Gene3D" id="3.20.20.450">
    <property type="entry name" value="EAL domain"/>
    <property type="match status" value="1"/>
</dbReference>
<dbReference type="Gene3D" id="3.30.70.270">
    <property type="match status" value="2"/>
</dbReference>
<dbReference type="InterPro" id="IPR043128">
    <property type="entry name" value="Rev_trsase/Diguanyl_cyclase"/>
</dbReference>
<dbReference type="InterPro" id="IPR035965">
    <property type="entry name" value="PAS-like_dom_sf"/>
</dbReference>
<dbReference type="SMART" id="SM00267">
    <property type="entry name" value="GGDEF"/>
    <property type="match status" value="2"/>
</dbReference>
<evidence type="ECO:0000313" key="3">
    <source>
        <dbReference type="EMBL" id="UWP60154.1"/>
    </source>
</evidence>
<dbReference type="InterPro" id="IPR029787">
    <property type="entry name" value="Nucleotide_cyclase"/>
</dbReference>
<dbReference type="Pfam" id="PF00990">
    <property type="entry name" value="GGDEF"/>
    <property type="match status" value="2"/>
</dbReference>
<organism evidence="3 4">
    <name type="scientific">Ruminococcus gauvreauii</name>
    <dbReference type="NCBI Taxonomy" id="438033"/>
    <lineage>
        <taxon>Bacteria</taxon>
        <taxon>Bacillati</taxon>
        <taxon>Bacillota</taxon>
        <taxon>Clostridia</taxon>
        <taxon>Eubacteriales</taxon>
        <taxon>Oscillospiraceae</taxon>
        <taxon>Ruminococcus</taxon>
    </lineage>
</organism>
<dbReference type="CDD" id="cd01948">
    <property type="entry name" value="EAL"/>
    <property type="match status" value="1"/>
</dbReference>
<dbReference type="InterPro" id="IPR013655">
    <property type="entry name" value="PAS_fold_3"/>
</dbReference>
<sequence>MGVAKDSKEEMQIFAYHQILDKLDALIYITDIETDEILYMSPGMKAEFCVKHPEGQICWKIFQKEMYGRCPFCPIPELKKREGSNEVISWEECNEKTGQIYENYDCFLEWPDGRTVHMQQSVNITERKELSHTANMDELTGLLNRRAGKADLEEKLRSASRERVPVTVCLSDLNNLKVINDTYGHREGDYALVSVAHIVKEYLYPEDTVFRLSGDEFIIAFYGCSLENATRKIQIIQNAMERKAAEERLTYQLSFSYGLVEAQSCDECSVMELISQADEIMYEQKQQYHIEQARRRLACSPEEERQRIRDFDYDKEHLCDALMESTDDYIFVGNMKTGTFRYSPRMVEEFGLPGTVIPNAAAVWGERIHPGDQKEFLASNQEIADGRAESHCIQYRARNRNDEWIWLQCRGYMIRDNLGEPNLFAGMITNIREKNWKKERAMEELEKQVYLYRAAERGGVFTVRVDTGFTLVYGNDIFYQILEETKENVTRIAHNKMSFYVHPEDFSVPENAVSASLKAKDMRTEWQMRIVTGKRSVRYVLITGIFAERDGQLQLDGFVLDITRNRAREKQIEEVNRKLKYSLHHDPLTAIYNQEGFYQNVRQRLSESPDRRYMIARWNVEKFKAINELLGREEGDHILKFIAEYLEVHMGAEGICARMSGDNFAVFYEENTWDIDQGLLDIQKLIARKHPQYKFAIYAGVYRITDSSVPIDQMCDRAFLALQTVKGNYLQHVAYYDELLRVRMLGEQQLLNGMDRALAAGEFEIYIQPVIETCTGKCVGGEVLVRWNHPALGLLSPDRFISLFEKNGFIVRMDAYIWDRACRCLKEWREEGWNIVPLSVNMSRLNFYQPDIASVVMEIVDRYELDPEMLKLEITESAYTENPRELIQSVERFKAYGFEIMMDDFGSGYSSLNFLQEVPIDILKVDKSFVHHSMDSAMARHVLISVVSMVRDMDMQVVAEGVETEEQFTCLKDMQCDYMQGYYFSRPIPADSFKQRYLIKEN</sequence>
<dbReference type="RefSeq" id="WP_049898312.1">
    <property type="nucleotide sequence ID" value="NZ_CABLBR010000025.1"/>
</dbReference>
<dbReference type="NCBIfam" id="TIGR00254">
    <property type="entry name" value="GGDEF"/>
    <property type="match status" value="2"/>
</dbReference>
<dbReference type="InterPro" id="IPR000160">
    <property type="entry name" value="GGDEF_dom"/>
</dbReference>
<dbReference type="SUPFAM" id="SSF55073">
    <property type="entry name" value="Nucleotide cyclase"/>
    <property type="match status" value="2"/>
</dbReference>
<reference evidence="3" key="1">
    <citation type="journal article" date="2022" name="Cell">
        <title>Design, construction, and in vivo augmentation of a complex gut microbiome.</title>
        <authorList>
            <person name="Cheng A.G."/>
            <person name="Ho P.Y."/>
            <person name="Aranda-Diaz A."/>
            <person name="Jain S."/>
            <person name="Yu F.B."/>
            <person name="Meng X."/>
            <person name="Wang M."/>
            <person name="Iakiviak M."/>
            <person name="Nagashima K."/>
            <person name="Zhao A."/>
            <person name="Murugkar P."/>
            <person name="Patil A."/>
            <person name="Atabakhsh K."/>
            <person name="Weakley A."/>
            <person name="Yan J."/>
            <person name="Brumbaugh A.R."/>
            <person name="Higginbottom S."/>
            <person name="Dimas A."/>
            <person name="Shiver A.L."/>
            <person name="Deutschbauer A."/>
            <person name="Neff N."/>
            <person name="Sonnenburg J.L."/>
            <person name="Huang K.C."/>
            <person name="Fischbach M.A."/>
        </authorList>
    </citation>
    <scope>NUCLEOTIDE SEQUENCE</scope>
    <source>
        <strain evidence="3">DSM 19829</strain>
    </source>
</reference>
<dbReference type="EMBL" id="CP102290">
    <property type="protein sequence ID" value="UWP60154.1"/>
    <property type="molecule type" value="Genomic_DNA"/>
</dbReference>
<dbReference type="Pfam" id="PF08447">
    <property type="entry name" value="PAS_3"/>
    <property type="match status" value="1"/>
</dbReference>
<gene>
    <name evidence="3" type="ORF">NQ502_03605</name>
</gene>
<feature type="domain" description="GGDEF" evidence="2">
    <location>
        <begin position="611"/>
        <end position="738"/>
    </location>
</feature>
<feature type="domain" description="EAL" evidence="1">
    <location>
        <begin position="747"/>
        <end position="1001"/>
    </location>
</feature>
<proteinExistence type="predicted"/>
<dbReference type="InterPro" id="IPR052155">
    <property type="entry name" value="Biofilm_reg_signaling"/>
</dbReference>
<dbReference type="Pfam" id="PF00563">
    <property type="entry name" value="EAL"/>
    <property type="match status" value="1"/>
</dbReference>
<dbReference type="PANTHER" id="PTHR44757">
    <property type="entry name" value="DIGUANYLATE CYCLASE DGCP"/>
    <property type="match status" value="1"/>
</dbReference>
<dbReference type="PROSITE" id="PS50883">
    <property type="entry name" value="EAL"/>
    <property type="match status" value="1"/>
</dbReference>
<evidence type="ECO:0000259" key="2">
    <source>
        <dbReference type="PROSITE" id="PS50887"/>
    </source>
</evidence>
<dbReference type="SUPFAM" id="SSF141868">
    <property type="entry name" value="EAL domain-like"/>
    <property type="match status" value="1"/>
</dbReference>
<feature type="domain" description="GGDEF" evidence="2">
    <location>
        <begin position="164"/>
        <end position="302"/>
    </location>
</feature>
<dbReference type="PROSITE" id="PS50887">
    <property type="entry name" value="GGDEF"/>
    <property type="match status" value="2"/>
</dbReference>
<protein>
    <submittedName>
        <fullName evidence="3">EAL domain-containing protein</fullName>
    </submittedName>
</protein>
<accession>A0ABY5VIY6</accession>
<dbReference type="SMART" id="SM00086">
    <property type="entry name" value="PAC"/>
    <property type="match status" value="1"/>
</dbReference>
<dbReference type="PANTHER" id="PTHR44757:SF2">
    <property type="entry name" value="BIOFILM ARCHITECTURE MAINTENANCE PROTEIN MBAA"/>
    <property type="match status" value="1"/>
</dbReference>
<dbReference type="Gene3D" id="3.30.450.20">
    <property type="entry name" value="PAS domain"/>
    <property type="match status" value="2"/>
</dbReference>
<dbReference type="SUPFAM" id="SSF55785">
    <property type="entry name" value="PYP-like sensor domain (PAS domain)"/>
    <property type="match status" value="2"/>
</dbReference>
<name>A0ABY5VIY6_9FIRM</name>
<dbReference type="SMART" id="SM00052">
    <property type="entry name" value="EAL"/>
    <property type="match status" value="1"/>
</dbReference>